<evidence type="ECO:0000313" key="3">
    <source>
        <dbReference type="Proteomes" id="UP000596742"/>
    </source>
</evidence>
<dbReference type="AlphaFoldDB" id="A0A8B6EH85"/>
<dbReference type="EMBL" id="UYJE01005056">
    <property type="protein sequence ID" value="VDI33561.1"/>
    <property type="molecule type" value="Genomic_DNA"/>
</dbReference>
<accession>A0A8B6EH85</accession>
<dbReference type="InterPro" id="IPR041249">
    <property type="entry name" value="HEPN_DZIP3"/>
</dbReference>
<evidence type="ECO:0000313" key="2">
    <source>
        <dbReference type="EMBL" id="VDI33561.1"/>
    </source>
</evidence>
<organism evidence="2 3">
    <name type="scientific">Mytilus galloprovincialis</name>
    <name type="common">Mediterranean mussel</name>
    <dbReference type="NCBI Taxonomy" id="29158"/>
    <lineage>
        <taxon>Eukaryota</taxon>
        <taxon>Metazoa</taxon>
        <taxon>Spiralia</taxon>
        <taxon>Lophotrochozoa</taxon>
        <taxon>Mollusca</taxon>
        <taxon>Bivalvia</taxon>
        <taxon>Autobranchia</taxon>
        <taxon>Pteriomorphia</taxon>
        <taxon>Mytilida</taxon>
        <taxon>Mytiloidea</taxon>
        <taxon>Mytilidae</taxon>
        <taxon>Mytilinae</taxon>
        <taxon>Mytilus</taxon>
    </lineage>
</organism>
<gene>
    <name evidence="2" type="ORF">MGAL_10B024679</name>
</gene>
<keyword evidence="3" id="KW-1185">Reference proteome</keyword>
<dbReference type="Proteomes" id="UP000596742">
    <property type="component" value="Unassembled WGS sequence"/>
</dbReference>
<dbReference type="Pfam" id="PF18738">
    <property type="entry name" value="HEPN_DZIP3"/>
    <property type="match status" value="1"/>
</dbReference>
<protein>
    <recommendedName>
        <fullName evidence="1">DZIP3-like HEPN domain-containing protein</fullName>
    </recommendedName>
</protein>
<evidence type="ECO:0000259" key="1">
    <source>
        <dbReference type="Pfam" id="PF18738"/>
    </source>
</evidence>
<reference evidence="2" key="1">
    <citation type="submission" date="2018-11" db="EMBL/GenBank/DDBJ databases">
        <authorList>
            <person name="Alioto T."/>
            <person name="Alioto T."/>
        </authorList>
    </citation>
    <scope>NUCLEOTIDE SEQUENCE</scope>
</reference>
<sequence length="393" mass="45324">PAVLSELEYTQTDEDKITKQEINYLRVVHLVTGPAVSTVRHVFDTEFDPGKLTYTIRKNANKLINLRQKKRISNSQFDLLTKDDRLTSKKLDLQLMICLLRNIGPKFDITDELPAPTRVTVEANLSRIKYYRNTVLHNHTHGTLSDKLFTTVWDGLCEAITGLNKKAFVKYSSANEDNADATDAVTKALTETMQNETSHSKGRVRTMTNEENYYLRIIHLWHSVVFRAVRVKFDSIFPSSHPFKTLNLSSKDFRNILQYNKRDKRCALIGLDALCQEKNVKDKQSSRKFTLTLMIELLLSPGIYHKIDEKEYTALSKLLLLYRKMDPSDNTIFTRETFDAHWKTITTSVIDLVGETQQRIYERKFCFLDPEGNQPLKFTSQTSNIPCAVICEI</sequence>
<proteinExistence type="predicted"/>
<dbReference type="OrthoDB" id="10453976at2759"/>
<name>A0A8B6EH85_MYTGA</name>
<feature type="domain" description="DZIP3-like HEPN" evidence="1">
    <location>
        <begin position="49"/>
        <end position="168"/>
    </location>
</feature>
<comment type="caution">
    <text evidence="2">The sequence shown here is derived from an EMBL/GenBank/DDBJ whole genome shotgun (WGS) entry which is preliminary data.</text>
</comment>
<feature type="non-terminal residue" evidence="2">
    <location>
        <position position="393"/>
    </location>
</feature>